<dbReference type="InterPro" id="IPR004244">
    <property type="entry name" value="Transposase_22"/>
</dbReference>
<evidence type="ECO:0000259" key="4">
    <source>
        <dbReference type="Pfam" id="PF17490"/>
    </source>
</evidence>
<evidence type="ECO:0000313" key="5">
    <source>
        <dbReference type="EMBL" id="KAF6360231.1"/>
    </source>
</evidence>
<dbReference type="InterPro" id="IPR043636">
    <property type="entry name" value="L1_RRM_dom"/>
</dbReference>
<accession>A0A7J7YE16</accession>
<evidence type="ECO:0000259" key="3">
    <source>
        <dbReference type="Pfam" id="PF02994"/>
    </source>
</evidence>
<protein>
    <recommendedName>
        <fullName evidence="7">L1 transposable element RRM domain-containing protein</fullName>
    </recommendedName>
</protein>
<dbReference type="Gene3D" id="3.30.70.1820">
    <property type="entry name" value="L1 transposable element, RRM domain"/>
    <property type="match status" value="1"/>
</dbReference>
<evidence type="ECO:0008006" key="7">
    <source>
        <dbReference type="Google" id="ProtNLM"/>
    </source>
</evidence>
<feature type="domain" description="L1 transposable element dsRBD-like" evidence="4">
    <location>
        <begin position="94"/>
        <end position="139"/>
    </location>
</feature>
<dbReference type="Proteomes" id="UP000527355">
    <property type="component" value="Unassembled WGS sequence"/>
</dbReference>
<comment type="caution">
    <text evidence="5">The sequence shown here is derived from an EMBL/GenBank/DDBJ whole genome shotgun (WGS) entry which is preliminary data.</text>
</comment>
<keyword evidence="6" id="KW-1185">Reference proteome</keyword>
<sequence length="203" mass="23675">MNNRGAKQQKEEQRLVNLLEEIISENFLEVGKKKITQAQRVPNKVNPKKPTPRHIIITMANVQDKERILKAARERWKVTFKGSPIRLSNDFSTETHQARKEWTEIYKVMQSKGLNPRILYPARLSFKLEGEIRSFTDKKKAKGVYHHQASNARNAKGTGVKRRIKSPERKQPHKKRNGYKHVPFNNNLKRKRTKCSNQKTLSG</sequence>
<dbReference type="Gene3D" id="3.30.250.20">
    <property type="entry name" value="L1 transposable element, C-terminal domain"/>
    <property type="match status" value="1"/>
</dbReference>
<dbReference type="EMBL" id="JABWUV010000004">
    <property type="protein sequence ID" value="KAF6360231.1"/>
    <property type="molecule type" value="Genomic_DNA"/>
</dbReference>
<evidence type="ECO:0000313" key="6">
    <source>
        <dbReference type="Proteomes" id="UP000527355"/>
    </source>
</evidence>
<dbReference type="Pfam" id="PF02994">
    <property type="entry name" value="Transposase_22"/>
    <property type="match status" value="1"/>
</dbReference>
<evidence type="ECO:0000256" key="1">
    <source>
        <dbReference type="ARBA" id="ARBA00061640"/>
    </source>
</evidence>
<dbReference type="Pfam" id="PF17490">
    <property type="entry name" value="Tnp_22_dsRBD"/>
    <property type="match status" value="1"/>
</dbReference>
<dbReference type="FunFam" id="3.30.70.1820:FF:000002">
    <property type="entry name" value="LINE-1 retrotransposable element ORF1 protein"/>
    <property type="match status" value="1"/>
</dbReference>
<dbReference type="InterPro" id="IPR042566">
    <property type="entry name" value="L1_C"/>
</dbReference>
<gene>
    <name evidence="5" type="ORF">mMyoMyo1_011177</name>
</gene>
<comment type="similarity">
    <text evidence="1">Belongs to the transposase 22 family.</text>
</comment>
<feature type="region of interest" description="Disordered" evidence="2">
    <location>
        <begin position="139"/>
        <end position="203"/>
    </location>
</feature>
<name>A0A7J7YE16_MYOMY</name>
<reference evidence="5 6" key="1">
    <citation type="journal article" date="2020" name="Nature">
        <title>Six reference-quality genomes reveal evolution of bat adaptations.</title>
        <authorList>
            <person name="Jebb D."/>
            <person name="Huang Z."/>
            <person name="Pippel M."/>
            <person name="Hughes G.M."/>
            <person name="Lavrichenko K."/>
            <person name="Devanna P."/>
            <person name="Winkler S."/>
            <person name="Jermiin L.S."/>
            <person name="Skirmuntt E.C."/>
            <person name="Katzourakis A."/>
            <person name="Burkitt-Gray L."/>
            <person name="Ray D.A."/>
            <person name="Sullivan K.A.M."/>
            <person name="Roscito J.G."/>
            <person name="Kirilenko B.M."/>
            <person name="Davalos L.M."/>
            <person name="Corthals A.P."/>
            <person name="Power M.L."/>
            <person name="Jones G."/>
            <person name="Ransome R.D."/>
            <person name="Dechmann D.K.N."/>
            <person name="Locatelli A.G."/>
            <person name="Puechmaille S.J."/>
            <person name="Fedrigo O."/>
            <person name="Jarvis E.D."/>
            <person name="Hiller M."/>
            <person name="Vernes S.C."/>
            <person name="Myers E.W."/>
            <person name="Teeling E.C."/>
        </authorList>
    </citation>
    <scope>NUCLEOTIDE SEQUENCE [LARGE SCALE GENOMIC DNA]</scope>
    <source>
        <strain evidence="5">MMyoMyo1</strain>
        <tissue evidence="5">Flight muscle</tissue>
    </source>
</reference>
<feature type="domain" description="L1 transposable element RRM" evidence="3">
    <location>
        <begin position="13"/>
        <end position="90"/>
    </location>
</feature>
<organism evidence="5 6">
    <name type="scientific">Myotis myotis</name>
    <name type="common">Greater mouse-eared bat</name>
    <name type="synonym">Vespertilio myotis</name>
    <dbReference type="NCBI Taxonomy" id="51298"/>
    <lineage>
        <taxon>Eukaryota</taxon>
        <taxon>Metazoa</taxon>
        <taxon>Chordata</taxon>
        <taxon>Craniata</taxon>
        <taxon>Vertebrata</taxon>
        <taxon>Euteleostomi</taxon>
        <taxon>Mammalia</taxon>
        <taxon>Eutheria</taxon>
        <taxon>Laurasiatheria</taxon>
        <taxon>Chiroptera</taxon>
        <taxon>Yangochiroptera</taxon>
        <taxon>Vespertilionidae</taxon>
        <taxon>Myotis</taxon>
    </lineage>
</organism>
<dbReference type="AlphaFoldDB" id="A0A7J7YE16"/>
<evidence type="ECO:0000256" key="2">
    <source>
        <dbReference type="SAM" id="MobiDB-lite"/>
    </source>
</evidence>
<proteinExistence type="inferred from homology"/>
<dbReference type="PANTHER" id="PTHR11505">
    <property type="entry name" value="L1 TRANSPOSABLE ELEMENT-RELATED"/>
    <property type="match status" value="1"/>
</dbReference>
<dbReference type="InterPro" id="IPR035300">
    <property type="entry name" value="L1_dsRBD"/>
</dbReference>